<dbReference type="EMBL" id="BJOV01000002">
    <property type="protein sequence ID" value="GEE00546.1"/>
    <property type="molecule type" value="Genomic_DNA"/>
</dbReference>
<name>A0A7I9V578_9ACTN</name>
<reference evidence="2" key="1">
    <citation type="submission" date="2019-06" db="EMBL/GenBank/DDBJ databases">
        <title>Gordonia isolated from sludge of a wastewater treatment plant.</title>
        <authorList>
            <person name="Tamura T."/>
            <person name="Aoyama K."/>
            <person name="Kang Y."/>
            <person name="Saito S."/>
            <person name="Akiyama N."/>
            <person name="Yazawa K."/>
            <person name="Gonoi T."/>
            <person name="Mikami Y."/>
        </authorList>
    </citation>
    <scope>NUCLEOTIDE SEQUENCE [LARGE SCALE GENOMIC DNA]</scope>
    <source>
        <strain evidence="2">NBRC 107696</strain>
    </source>
</reference>
<dbReference type="AlphaFoldDB" id="A0A7I9V578"/>
<protein>
    <recommendedName>
        <fullName evidence="3">DUF5642 domain-containing protein</fullName>
    </recommendedName>
</protein>
<evidence type="ECO:0000313" key="2">
    <source>
        <dbReference type="Proteomes" id="UP000444960"/>
    </source>
</evidence>
<dbReference type="OrthoDB" id="4375444at2"/>
<accession>A0A7I9V578</accession>
<evidence type="ECO:0008006" key="3">
    <source>
        <dbReference type="Google" id="ProtNLM"/>
    </source>
</evidence>
<dbReference type="RefSeq" id="WP_161894431.1">
    <property type="nucleotide sequence ID" value="NZ_BJOV01000002.1"/>
</dbReference>
<keyword evidence="2" id="KW-1185">Reference proteome</keyword>
<evidence type="ECO:0000313" key="1">
    <source>
        <dbReference type="EMBL" id="GEE00546.1"/>
    </source>
</evidence>
<sequence length="254" mass="25492">MGITFKKSIGAVLGGVAVVGLVAGCSSDGSPTTSDAADASTSASTAASASSTASPADPSKVQGLVLDTSDFPAGYKALKVPTSQMQATIDQLLATTKSAKIVPSKCLQLSAIPESVDVDKLGLVMATKGTSAALSESVAVSPTSISDYRKQASGACSDLKMTVTMSGQSVTSTVHQSIVDGPKVDADESLVLEVDTEAKAAGTTVKTSAVMGYAEVNGYLVSVQATSLTPGSKPDRAAFDDLFTKAVAKVESQA</sequence>
<gene>
    <name evidence="1" type="ORF">nbrc107696_09920</name>
</gene>
<dbReference type="PROSITE" id="PS51257">
    <property type="entry name" value="PROKAR_LIPOPROTEIN"/>
    <property type="match status" value="1"/>
</dbReference>
<comment type="caution">
    <text evidence="1">The sequence shown here is derived from an EMBL/GenBank/DDBJ whole genome shotgun (WGS) entry which is preliminary data.</text>
</comment>
<organism evidence="1 2">
    <name type="scientific">Gordonia spumicola</name>
    <dbReference type="NCBI Taxonomy" id="589161"/>
    <lineage>
        <taxon>Bacteria</taxon>
        <taxon>Bacillati</taxon>
        <taxon>Actinomycetota</taxon>
        <taxon>Actinomycetes</taxon>
        <taxon>Mycobacteriales</taxon>
        <taxon>Gordoniaceae</taxon>
        <taxon>Gordonia</taxon>
    </lineage>
</organism>
<dbReference type="Proteomes" id="UP000444960">
    <property type="component" value="Unassembled WGS sequence"/>
</dbReference>
<proteinExistence type="predicted"/>